<dbReference type="PANTHER" id="PTHR11135">
    <property type="entry name" value="HISTONE ACETYLTRANSFERASE-RELATED"/>
    <property type="match status" value="1"/>
</dbReference>
<evidence type="ECO:0000256" key="6">
    <source>
        <dbReference type="ARBA" id="ARBA00023014"/>
    </source>
</evidence>
<sequence length="339" mass="36996">MEKEKRPFVIPIFLPHAGCPHQCVFCNQRAITGALRPFSVEDARAEVERCLSFSRKSKGPTIISFYGGNFLGIPRKRIQDLLTLADQYVSQGRVDGIRFSTRPDTVSPQSLSLLEGYPIKTVELGVQSMDEDVLAASRRGHTVQDTRTAHALLREKGYETGLQMMIGLPGDDGAQSLASAREIAALFPDFVRIYPTVVLENSPLAEMWRSGRYGALSLDRAVDLCSKAYGIFHEANIPVVRMGLAASDSLDEEGAVLAGPYHPAFGHLALSAWFLEKALALLKDAGLSGGPVVFRVHPQSVSVLRGLKNSNMDALEGRLGERPGVIEDRGLRRDQLALG</sequence>
<dbReference type="GO" id="GO:0002926">
    <property type="term" value="P:tRNA wobble base 5-methoxycarbonylmethyl-2-thiouridinylation"/>
    <property type="evidence" value="ECO:0007669"/>
    <property type="project" value="TreeGrafter"/>
</dbReference>
<dbReference type="Proteomes" id="UP000183994">
    <property type="component" value="Unassembled WGS sequence"/>
</dbReference>
<dbReference type="InterPro" id="IPR023404">
    <property type="entry name" value="rSAM_horseshoe"/>
</dbReference>
<comment type="cofactor">
    <cofactor evidence="1">
        <name>[4Fe-4S] cluster</name>
        <dbReference type="ChEBI" id="CHEBI:49883"/>
    </cofactor>
</comment>
<dbReference type="SFLD" id="SFLDG01082">
    <property type="entry name" value="B12-binding_domain_containing"/>
    <property type="match status" value="1"/>
</dbReference>
<dbReference type="Pfam" id="PF16199">
    <property type="entry name" value="Radical_SAM_C"/>
    <property type="match status" value="1"/>
</dbReference>
<keyword evidence="6" id="KW-0411">Iron-sulfur</keyword>
<dbReference type="Gene3D" id="3.80.30.20">
    <property type="entry name" value="tm_1862 like domain"/>
    <property type="match status" value="1"/>
</dbReference>
<protein>
    <submittedName>
        <fullName evidence="8">Radical SAM superfamily protein</fullName>
    </submittedName>
</protein>
<keyword evidence="9" id="KW-1185">Reference proteome</keyword>
<dbReference type="SUPFAM" id="SSF102114">
    <property type="entry name" value="Radical SAM enzymes"/>
    <property type="match status" value="1"/>
</dbReference>
<evidence type="ECO:0000256" key="1">
    <source>
        <dbReference type="ARBA" id="ARBA00001966"/>
    </source>
</evidence>
<dbReference type="GO" id="GO:0046872">
    <property type="term" value="F:metal ion binding"/>
    <property type="evidence" value="ECO:0007669"/>
    <property type="project" value="UniProtKB-KW"/>
</dbReference>
<evidence type="ECO:0000256" key="5">
    <source>
        <dbReference type="ARBA" id="ARBA00023004"/>
    </source>
</evidence>
<proteinExistence type="predicted"/>
<dbReference type="InterPro" id="IPR007197">
    <property type="entry name" value="rSAM"/>
</dbReference>
<dbReference type="Pfam" id="PF04055">
    <property type="entry name" value="Radical_SAM"/>
    <property type="match status" value="1"/>
</dbReference>
<reference evidence="9" key="1">
    <citation type="submission" date="2016-11" db="EMBL/GenBank/DDBJ databases">
        <authorList>
            <person name="Varghese N."/>
            <person name="Submissions S."/>
        </authorList>
    </citation>
    <scope>NUCLEOTIDE SEQUENCE [LARGE SCALE GENOMIC DNA]</scope>
    <source>
        <strain evidence="9">DSM 16219</strain>
    </source>
</reference>
<keyword evidence="2" id="KW-0004">4Fe-4S</keyword>
<dbReference type="RefSeq" id="WP_073476605.1">
    <property type="nucleotide sequence ID" value="NZ_FQZU01000016.1"/>
</dbReference>
<dbReference type="SFLD" id="SFLDG01086">
    <property type="entry name" value="elongater_protein-like"/>
    <property type="match status" value="1"/>
</dbReference>
<evidence type="ECO:0000256" key="3">
    <source>
        <dbReference type="ARBA" id="ARBA00022691"/>
    </source>
</evidence>
<dbReference type="PROSITE" id="PS51918">
    <property type="entry name" value="RADICAL_SAM"/>
    <property type="match status" value="1"/>
</dbReference>
<keyword evidence="4" id="KW-0479">Metal-binding</keyword>
<dbReference type="STRING" id="1121393.SAMN02745216_02682"/>
<feature type="domain" description="Radical SAM core" evidence="7">
    <location>
        <begin position="2"/>
        <end position="234"/>
    </location>
</feature>
<keyword evidence="3" id="KW-0949">S-adenosyl-L-methionine</keyword>
<accession>A0A1M6NWC1</accession>
<evidence type="ECO:0000313" key="8">
    <source>
        <dbReference type="EMBL" id="SHK00049.1"/>
    </source>
</evidence>
<evidence type="ECO:0000256" key="2">
    <source>
        <dbReference type="ARBA" id="ARBA00022485"/>
    </source>
</evidence>
<dbReference type="InterPro" id="IPR058240">
    <property type="entry name" value="rSAM_sf"/>
</dbReference>
<dbReference type="EMBL" id="FQZU01000016">
    <property type="protein sequence ID" value="SHK00049.1"/>
    <property type="molecule type" value="Genomic_DNA"/>
</dbReference>
<dbReference type="PANTHER" id="PTHR11135:SF0">
    <property type="entry name" value="ELONGATOR COMPLEX PROTEIN 3"/>
    <property type="match status" value="1"/>
</dbReference>
<dbReference type="AlphaFoldDB" id="A0A1M6NWC1"/>
<dbReference type="InterPro" id="IPR006638">
    <property type="entry name" value="Elp3/MiaA/NifB-like_rSAM"/>
</dbReference>
<organism evidence="8 9">
    <name type="scientific">Desulfatibacillum alkenivorans DSM 16219</name>
    <dbReference type="NCBI Taxonomy" id="1121393"/>
    <lineage>
        <taxon>Bacteria</taxon>
        <taxon>Pseudomonadati</taxon>
        <taxon>Thermodesulfobacteriota</taxon>
        <taxon>Desulfobacteria</taxon>
        <taxon>Desulfobacterales</taxon>
        <taxon>Desulfatibacillaceae</taxon>
        <taxon>Desulfatibacillum</taxon>
    </lineage>
</organism>
<dbReference type="SFLD" id="SFLDS00029">
    <property type="entry name" value="Radical_SAM"/>
    <property type="match status" value="1"/>
</dbReference>
<evidence type="ECO:0000256" key="4">
    <source>
        <dbReference type="ARBA" id="ARBA00022723"/>
    </source>
</evidence>
<evidence type="ECO:0000259" key="7">
    <source>
        <dbReference type="PROSITE" id="PS51918"/>
    </source>
</evidence>
<dbReference type="SMART" id="SM00729">
    <property type="entry name" value="Elp3"/>
    <property type="match status" value="1"/>
</dbReference>
<keyword evidence="5" id="KW-0408">Iron</keyword>
<dbReference type="CDD" id="cd01335">
    <property type="entry name" value="Radical_SAM"/>
    <property type="match status" value="1"/>
</dbReference>
<gene>
    <name evidence="8" type="ORF">SAMN02745216_02682</name>
</gene>
<dbReference type="InterPro" id="IPR032432">
    <property type="entry name" value="Radical_SAM_C"/>
</dbReference>
<dbReference type="GO" id="GO:0003824">
    <property type="term" value="F:catalytic activity"/>
    <property type="evidence" value="ECO:0007669"/>
    <property type="project" value="InterPro"/>
</dbReference>
<name>A0A1M6NWC1_9BACT</name>
<dbReference type="GO" id="GO:0005737">
    <property type="term" value="C:cytoplasm"/>
    <property type="evidence" value="ECO:0007669"/>
    <property type="project" value="TreeGrafter"/>
</dbReference>
<dbReference type="InterPro" id="IPR039661">
    <property type="entry name" value="ELP3"/>
</dbReference>
<evidence type="ECO:0000313" key="9">
    <source>
        <dbReference type="Proteomes" id="UP000183994"/>
    </source>
</evidence>
<dbReference type="GO" id="GO:0051539">
    <property type="term" value="F:4 iron, 4 sulfur cluster binding"/>
    <property type="evidence" value="ECO:0007669"/>
    <property type="project" value="UniProtKB-KW"/>
</dbReference>